<accession>A0A6S6VLZ2</accession>
<dbReference type="PANTHER" id="PTHR42085">
    <property type="entry name" value="F-BOX DOMAIN-CONTAINING PROTEIN"/>
    <property type="match status" value="1"/>
</dbReference>
<evidence type="ECO:0000259" key="1">
    <source>
        <dbReference type="Pfam" id="PF24864"/>
    </source>
</evidence>
<evidence type="ECO:0000313" key="2">
    <source>
        <dbReference type="EMBL" id="CAE7022840.1"/>
    </source>
</evidence>
<gene>
    <name evidence="2" type="ORF">PTTW11_03491</name>
</gene>
<dbReference type="Pfam" id="PF24864">
    <property type="entry name" value="DUF7730"/>
    <property type="match status" value="1"/>
</dbReference>
<dbReference type="AlphaFoldDB" id="A0A6S6VLZ2"/>
<dbReference type="PANTHER" id="PTHR42085:SF8">
    <property type="entry name" value="F-BOX DOMAIN-CONTAINING PROTEIN"/>
    <property type="match status" value="1"/>
</dbReference>
<dbReference type="EMBL" id="HG992979">
    <property type="protein sequence ID" value="CAE7022840.1"/>
    <property type="molecule type" value="Genomic_DNA"/>
</dbReference>
<protein>
    <recommendedName>
        <fullName evidence="1">DUF7730 domain-containing protein</fullName>
    </recommendedName>
</protein>
<feature type="domain" description="DUF7730" evidence="1">
    <location>
        <begin position="69"/>
        <end position="194"/>
    </location>
</feature>
<dbReference type="Proteomes" id="UP000472372">
    <property type="component" value="Chromosome 3"/>
</dbReference>
<dbReference type="InterPro" id="IPR038883">
    <property type="entry name" value="AN11006-like"/>
</dbReference>
<organism evidence="2 3">
    <name type="scientific">Pyrenophora teres f. teres</name>
    <dbReference type="NCBI Taxonomy" id="97479"/>
    <lineage>
        <taxon>Eukaryota</taxon>
        <taxon>Fungi</taxon>
        <taxon>Dikarya</taxon>
        <taxon>Ascomycota</taxon>
        <taxon>Pezizomycotina</taxon>
        <taxon>Dothideomycetes</taxon>
        <taxon>Pleosporomycetidae</taxon>
        <taxon>Pleosporales</taxon>
        <taxon>Pleosporineae</taxon>
        <taxon>Pleosporaceae</taxon>
        <taxon>Pyrenophora</taxon>
    </lineage>
</organism>
<proteinExistence type="predicted"/>
<sequence length="327" mass="36703">MSNATATAETFASGRYSKRKRTQITYQMDELDVSDEESDFESLQVKKKRKTKSTSSPDKPLPKHKIFPFMLLPAEIRNIIYDYTLADPLGINLVATIHNRRRQAQRIPASLQKNISRGLYYKITSSTDTDTVAQDDEPAPLVPALLTVCKQIHSEGKDVLYGNDFVFADSLALYAFMINLGASGAKHIKKITLRGWLDGRATKCYNHCCFAALVSATNLTSFVIETPSSYHRSPQPLAHQLYRDAFPWLEAVGAAKGKVDAGLDVVQLGDDFFRRSWGHHPYTGRKEEQVEEFKSELGKLLGAQQLRVMGTAPRREMKDAEIVEVDD</sequence>
<dbReference type="InterPro" id="IPR056632">
    <property type="entry name" value="DUF7730"/>
</dbReference>
<reference evidence="2" key="1">
    <citation type="submission" date="2021-02" db="EMBL/GenBank/DDBJ databases">
        <authorList>
            <person name="Syme A R."/>
            <person name="Syme A R."/>
            <person name="Moolhuijzen P."/>
        </authorList>
    </citation>
    <scope>NUCLEOTIDE SEQUENCE</scope>
    <source>
        <strain evidence="2">W1-1</strain>
    </source>
</reference>
<name>A0A6S6VLZ2_9PLEO</name>
<evidence type="ECO:0000313" key="3">
    <source>
        <dbReference type="Proteomes" id="UP000472372"/>
    </source>
</evidence>